<dbReference type="PANTHER" id="PTHR30319:SF1">
    <property type="entry name" value="TRANSCRIPTIONAL REPRESSOR PAAX"/>
    <property type="match status" value="1"/>
</dbReference>
<dbReference type="RefSeq" id="WP_012374684.1">
    <property type="nucleotide sequence ID" value="NC_010571.1"/>
</dbReference>
<dbReference type="Gene3D" id="3.30.70.2650">
    <property type="match status" value="1"/>
</dbReference>
<dbReference type="eggNOG" id="COG3327">
    <property type="taxonomic scope" value="Bacteria"/>
</dbReference>
<feature type="domain" description="Transcriptional repressor PaaX-like central Cas2-like" evidence="1">
    <location>
        <begin position="88"/>
        <end position="169"/>
    </location>
</feature>
<keyword evidence="3" id="KW-1185">Reference proteome</keyword>
<dbReference type="InterPro" id="IPR048846">
    <property type="entry name" value="PaaX-like_central"/>
</dbReference>
<dbReference type="KEGG" id="ote:Oter_1864"/>
<accession>B1ZX33</accession>
<proteinExistence type="predicted"/>
<protein>
    <submittedName>
        <fullName evidence="2">Putative transcriptional regulator, PaaX family</fullName>
    </submittedName>
</protein>
<gene>
    <name evidence="2" type="ordered locus">Oter_1864</name>
</gene>
<evidence type="ECO:0000313" key="2">
    <source>
        <dbReference type="EMBL" id="ACB75147.1"/>
    </source>
</evidence>
<dbReference type="PANTHER" id="PTHR30319">
    <property type="entry name" value="PHENYLACETIC ACID REGULATOR-RELATED TRANSCRIPTIONAL REPRESSOR"/>
    <property type="match status" value="1"/>
</dbReference>
<evidence type="ECO:0000259" key="1">
    <source>
        <dbReference type="Pfam" id="PF20803"/>
    </source>
</evidence>
<organism evidence="2 3">
    <name type="scientific">Opitutus terrae (strain DSM 11246 / JCM 15787 / PB90-1)</name>
    <dbReference type="NCBI Taxonomy" id="452637"/>
    <lineage>
        <taxon>Bacteria</taxon>
        <taxon>Pseudomonadati</taxon>
        <taxon>Verrucomicrobiota</taxon>
        <taxon>Opitutia</taxon>
        <taxon>Opitutales</taxon>
        <taxon>Opitutaceae</taxon>
        <taxon>Opitutus</taxon>
    </lineage>
</organism>
<evidence type="ECO:0000313" key="3">
    <source>
        <dbReference type="Proteomes" id="UP000007013"/>
    </source>
</evidence>
<dbReference type="STRING" id="452637.Oter_1864"/>
<dbReference type="Pfam" id="PF20803">
    <property type="entry name" value="PaaX_M"/>
    <property type="match status" value="1"/>
</dbReference>
<name>B1ZX33_OPITP</name>
<dbReference type="GO" id="GO:0006351">
    <property type="term" value="P:DNA-templated transcription"/>
    <property type="evidence" value="ECO:0007669"/>
    <property type="project" value="TreeGrafter"/>
</dbReference>
<dbReference type="EMBL" id="CP001032">
    <property type="protein sequence ID" value="ACB75147.1"/>
    <property type="molecule type" value="Genomic_DNA"/>
</dbReference>
<reference evidence="2 3" key="1">
    <citation type="journal article" date="2011" name="J. Bacteriol.">
        <title>Genome sequence of the verrucomicrobium Opitutus terrae PB90-1, an abundant inhabitant of rice paddy soil ecosystems.</title>
        <authorList>
            <person name="van Passel M.W."/>
            <person name="Kant R."/>
            <person name="Palva A."/>
            <person name="Copeland A."/>
            <person name="Lucas S."/>
            <person name="Lapidus A."/>
            <person name="Glavina del Rio T."/>
            <person name="Pitluck S."/>
            <person name="Goltsman E."/>
            <person name="Clum A."/>
            <person name="Sun H."/>
            <person name="Schmutz J."/>
            <person name="Larimer F.W."/>
            <person name="Land M.L."/>
            <person name="Hauser L."/>
            <person name="Kyrpides N."/>
            <person name="Mikhailova N."/>
            <person name="Richardson P.P."/>
            <person name="Janssen P.H."/>
            <person name="de Vos W.M."/>
            <person name="Smidt H."/>
        </authorList>
    </citation>
    <scope>NUCLEOTIDE SEQUENCE [LARGE SCALE GENOMIC DNA]</scope>
    <source>
        <strain evidence="3">DSM 11246 / JCM 15787 / PB90-1</strain>
    </source>
</reference>
<sequence>MRSSVAPSLQILFALADAAAELSRIAVCGAWERWLGPQRFGRHWALLQRSGWVAAPSTAGNLSRVLRLTAAGRLAAAGGRDPEAQWDRSWDGRWRVALFDIPEQRRALRVKLRRRLAELGFGYLQNSVWVSPDPCERLQALVRDLSGEAESFSFIEARPCAGETDADVVKGAWSFPAINRNYANYLEVLKHQPRRIDGVAARRSWLQVEWKAWLKAVRSDPLLPEPLLPTPYLGREAWRQRCSALRHLIRAG</sequence>
<dbReference type="HOGENOM" id="CLU_1089667_0_0_0"/>
<dbReference type="Proteomes" id="UP000007013">
    <property type="component" value="Chromosome"/>
</dbReference>
<dbReference type="AlphaFoldDB" id="B1ZX33"/>